<dbReference type="PANTHER" id="PTHR46797">
    <property type="entry name" value="HTH-TYPE TRANSCRIPTIONAL REGULATOR"/>
    <property type="match status" value="1"/>
</dbReference>
<evidence type="ECO:0000259" key="2">
    <source>
        <dbReference type="PROSITE" id="PS50943"/>
    </source>
</evidence>
<evidence type="ECO:0000256" key="1">
    <source>
        <dbReference type="ARBA" id="ARBA00023125"/>
    </source>
</evidence>
<dbReference type="PROSITE" id="PS50943">
    <property type="entry name" value="HTH_CROC1"/>
    <property type="match status" value="1"/>
</dbReference>
<gene>
    <name evidence="3" type="ORF">CHLFYP18_04061</name>
</gene>
<dbReference type="InterPro" id="IPR010982">
    <property type="entry name" value="Lambda_DNA-bd_dom_sf"/>
</dbReference>
<dbReference type="GO" id="GO:0005829">
    <property type="term" value="C:cytosol"/>
    <property type="evidence" value="ECO:0007669"/>
    <property type="project" value="TreeGrafter"/>
</dbReference>
<accession>A0A6N3I1Z9</accession>
<dbReference type="Gene3D" id="1.10.260.40">
    <property type="entry name" value="lambda repressor-like DNA-binding domains"/>
    <property type="match status" value="1"/>
</dbReference>
<dbReference type="CDD" id="cd00093">
    <property type="entry name" value="HTH_XRE"/>
    <property type="match status" value="1"/>
</dbReference>
<dbReference type="SUPFAM" id="SSF47413">
    <property type="entry name" value="lambda repressor-like DNA-binding domains"/>
    <property type="match status" value="1"/>
</dbReference>
<reference evidence="3" key="1">
    <citation type="submission" date="2019-11" db="EMBL/GenBank/DDBJ databases">
        <authorList>
            <person name="Feng L."/>
        </authorList>
    </citation>
    <scope>NUCLEOTIDE SEQUENCE</scope>
    <source>
        <strain evidence="3">ChathewayiLFYP18</strain>
    </source>
</reference>
<dbReference type="InterPro" id="IPR001387">
    <property type="entry name" value="Cro/C1-type_HTH"/>
</dbReference>
<dbReference type="AlphaFoldDB" id="A0A6N3I1Z9"/>
<feature type="domain" description="HTH cro/C1-type" evidence="2">
    <location>
        <begin position="9"/>
        <end position="64"/>
    </location>
</feature>
<dbReference type="GO" id="GO:0003700">
    <property type="term" value="F:DNA-binding transcription factor activity"/>
    <property type="evidence" value="ECO:0007669"/>
    <property type="project" value="TreeGrafter"/>
</dbReference>
<proteinExistence type="predicted"/>
<dbReference type="Pfam" id="PF01381">
    <property type="entry name" value="HTH_3"/>
    <property type="match status" value="1"/>
</dbReference>
<dbReference type="SMART" id="SM00530">
    <property type="entry name" value="HTH_XRE"/>
    <property type="match status" value="1"/>
</dbReference>
<dbReference type="InterPro" id="IPR050807">
    <property type="entry name" value="TransReg_Diox_bact_type"/>
</dbReference>
<dbReference type="GO" id="GO:0003677">
    <property type="term" value="F:DNA binding"/>
    <property type="evidence" value="ECO:0007669"/>
    <property type="project" value="UniProtKB-KW"/>
</dbReference>
<organism evidence="3">
    <name type="scientific">Hungatella hathewayi</name>
    <dbReference type="NCBI Taxonomy" id="154046"/>
    <lineage>
        <taxon>Bacteria</taxon>
        <taxon>Bacillati</taxon>
        <taxon>Bacillota</taxon>
        <taxon>Clostridia</taxon>
        <taxon>Lachnospirales</taxon>
        <taxon>Lachnospiraceae</taxon>
        <taxon>Hungatella</taxon>
    </lineage>
</organism>
<sequence length="268" mass="30178">MTLTIQERLKDLRIERCLTLEQLAEQTHLSKSALGSYEAADFKDISPHAIIKLAKFYGVTADYLLGLTETKNHPNVGLQDLHLSDDMITLLKSGRVDNSLLCELAAHPDFPRLMADLEIYVNGTAVKQVQSANALVDAARAAVIKRHNPGENDTHLRQLTAAHLDEERYCRYVIQQDIDNLALALQEAHKDDFFSVPADNPAEQLMEFAEQAAAPGADPDRAAMMFICKALRLNYSKLTDDEKEWFKRIAEKSDLLKNPNPQRGRKRK</sequence>
<name>A0A6N3I1Z9_9FIRM</name>
<dbReference type="PANTHER" id="PTHR46797:SF1">
    <property type="entry name" value="METHYLPHOSPHONATE SYNTHASE"/>
    <property type="match status" value="1"/>
</dbReference>
<evidence type="ECO:0000313" key="3">
    <source>
        <dbReference type="EMBL" id="VYU83287.1"/>
    </source>
</evidence>
<protein>
    <submittedName>
        <fullName evidence="3">Helix-turn-helix domain protein</fullName>
    </submittedName>
</protein>
<keyword evidence="1" id="KW-0238">DNA-binding</keyword>
<dbReference type="EMBL" id="CACRUH010000090">
    <property type="protein sequence ID" value="VYU83287.1"/>
    <property type="molecule type" value="Genomic_DNA"/>
</dbReference>
<dbReference type="RefSeq" id="WP_156834411.1">
    <property type="nucleotide sequence ID" value="NZ_CACRUH010000090.1"/>
</dbReference>